<keyword evidence="1" id="KW-0472">Membrane</keyword>
<protein>
    <submittedName>
        <fullName evidence="2">Uncharacterized protein</fullName>
    </submittedName>
</protein>
<sequence length="64" mass="7382">MYFKHAGFLEIQPLFDRFNNFKLLLIPVVFRLYNYPLFFGFFLTGIRSVCLSGTLDIGPSSCVP</sequence>
<keyword evidence="1" id="KW-0812">Transmembrane</keyword>
<keyword evidence="3" id="KW-1185">Reference proteome</keyword>
<reference evidence="2 3" key="1">
    <citation type="submission" date="2018-06" db="EMBL/GenBank/DDBJ databases">
        <title>A transcriptomic atlas of mushroom development highlights an independent origin of complex multicellularity.</title>
        <authorList>
            <consortium name="DOE Joint Genome Institute"/>
            <person name="Krizsan K."/>
            <person name="Almasi E."/>
            <person name="Merenyi Z."/>
            <person name="Sahu N."/>
            <person name="Viragh M."/>
            <person name="Koszo T."/>
            <person name="Mondo S."/>
            <person name="Kiss B."/>
            <person name="Balint B."/>
            <person name="Kues U."/>
            <person name="Barry K."/>
            <person name="Hegedus J.C."/>
            <person name="Henrissat B."/>
            <person name="Johnson J."/>
            <person name="Lipzen A."/>
            <person name="Ohm R."/>
            <person name="Nagy I."/>
            <person name="Pangilinan J."/>
            <person name="Yan J."/>
            <person name="Xiong Y."/>
            <person name="Grigoriev I.V."/>
            <person name="Hibbett D.S."/>
            <person name="Nagy L.G."/>
        </authorList>
    </citation>
    <scope>NUCLEOTIDE SEQUENCE [LARGE SCALE GENOMIC DNA]</scope>
    <source>
        <strain evidence="2 3">SZMC22713</strain>
    </source>
</reference>
<feature type="transmembrane region" description="Helical" evidence="1">
    <location>
        <begin position="21"/>
        <end position="43"/>
    </location>
</feature>
<dbReference type="EMBL" id="ML170156">
    <property type="protein sequence ID" value="TDL29210.1"/>
    <property type="molecule type" value="Genomic_DNA"/>
</dbReference>
<accession>A0A4R5XDS3</accession>
<organism evidence="2 3">
    <name type="scientific">Rickenella mellea</name>
    <dbReference type="NCBI Taxonomy" id="50990"/>
    <lineage>
        <taxon>Eukaryota</taxon>
        <taxon>Fungi</taxon>
        <taxon>Dikarya</taxon>
        <taxon>Basidiomycota</taxon>
        <taxon>Agaricomycotina</taxon>
        <taxon>Agaricomycetes</taxon>
        <taxon>Hymenochaetales</taxon>
        <taxon>Rickenellaceae</taxon>
        <taxon>Rickenella</taxon>
    </lineage>
</organism>
<evidence type="ECO:0000256" key="1">
    <source>
        <dbReference type="SAM" id="Phobius"/>
    </source>
</evidence>
<keyword evidence="1" id="KW-1133">Transmembrane helix</keyword>
<proteinExistence type="predicted"/>
<dbReference type="VEuPathDB" id="FungiDB:BD410DRAFT_8798"/>
<evidence type="ECO:0000313" key="2">
    <source>
        <dbReference type="EMBL" id="TDL29210.1"/>
    </source>
</evidence>
<dbReference type="Proteomes" id="UP000294933">
    <property type="component" value="Unassembled WGS sequence"/>
</dbReference>
<dbReference type="AlphaFoldDB" id="A0A4R5XDS3"/>
<evidence type="ECO:0000313" key="3">
    <source>
        <dbReference type="Proteomes" id="UP000294933"/>
    </source>
</evidence>
<gene>
    <name evidence="2" type="ORF">BD410DRAFT_8798</name>
</gene>
<name>A0A4R5XDS3_9AGAM</name>